<feature type="domain" description="BRCT" evidence="2">
    <location>
        <begin position="132"/>
        <end position="239"/>
    </location>
</feature>
<dbReference type="InterPro" id="IPR001357">
    <property type="entry name" value="BRCT_dom"/>
</dbReference>
<dbReference type="InterPro" id="IPR036420">
    <property type="entry name" value="BRCT_dom_sf"/>
</dbReference>
<dbReference type="PROSITE" id="PS50172">
    <property type="entry name" value="BRCT"/>
    <property type="match status" value="1"/>
</dbReference>
<dbReference type="Proteomes" id="UP000887226">
    <property type="component" value="Unassembled WGS sequence"/>
</dbReference>
<dbReference type="Gene3D" id="3.40.50.10190">
    <property type="entry name" value="BRCT domain"/>
    <property type="match status" value="1"/>
</dbReference>
<keyword evidence="4" id="KW-1185">Reference proteome</keyword>
<dbReference type="GO" id="GO:0042276">
    <property type="term" value="P:error-prone translesion synthesis"/>
    <property type="evidence" value="ECO:0007669"/>
    <property type="project" value="TreeGrafter"/>
</dbReference>
<dbReference type="GO" id="GO:0017125">
    <property type="term" value="F:deoxycytidyl transferase activity"/>
    <property type="evidence" value="ECO:0007669"/>
    <property type="project" value="TreeGrafter"/>
</dbReference>
<gene>
    <name evidence="3" type="ORF">BJ878DRAFT_506004</name>
</gene>
<reference evidence="3" key="1">
    <citation type="journal article" date="2021" name="IMA Fungus">
        <title>Genomic characterization of three marine fungi, including Emericellopsis atlantica sp. nov. with signatures of a generalist lifestyle and marine biomass degradation.</title>
        <authorList>
            <person name="Hagestad O.C."/>
            <person name="Hou L."/>
            <person name="Andersen J.H."/>
            <person name="Hansen E.H."/>
            <person name="Altermark B."/>
            <person name="Li C."/>
            <person name="Kuhnert E."/>
            <person name="Cox R.J."/>
            <person name="Crous P.W."/>
            <person name="Spatafora J.W."/>
            <person name="Lail K."/>
            <person name="Amirebrahimi M."/>
            <person name="Lipzen A."/>
            <person name="Pangilinan J."/>
            <person name="Andreopoulos W."/>
            <person name="Hayes R.D."/>
            <person name="Ng V."/>
            <person name="Grigoriev I.V."/>
            <person name="Jackson S.A."/>
            <person name="Sutton T.D.S."/>
            <person name="Dobson A.D.W."/>
            <person name="Rama T."/>
        </authorList>
    </citation>
    <scope>NUCLEOTIDE SEQUENCE</scope>
    <source>
        <strain evidence="3">TRa3180A</strain>
    </source>
</reference>
<accession>A0A9P7Z391</accession>
<name>A0A9P7Z391_9HELO</name>
<dbReference type="Pfam" id="PF00533">
    <property type="entry name" value="BRCT"/>
    <property type="match status" value="1"/>
</dbReference>
<evidence type="ECO:0000313" key="3">
    <source>
        <dbReference type="EMBL" id="KAG9244491.1"/>
    </source>
</evidence>
<dbReference type="EMBL" id="MU253902">
    <property type="protein sequence ID" value="KAG9244491.1"/>
    <property type="molecule type" value="Genomic_DNA"/>
</dbReference>
<comment type="caution">
    <text evidence="3">The sequence shown here is derived from an EMBL/GenBank/DDBJ whole genome shotgun (WGS) entry which is preliminary data.</text>
</comment>
<dbReference type="PANTHER" id="PTHR45990:SF1">
    <property type="entry name" value="DNA REPAIR PROTEIN REV1"/>
    <property type="match status" value="1"/>
</dbReference>
<dbReference type="SUPFAM" id="SSF52113">
    <property type="entry name" value="BRCT domain"/>
    <property type="match status" value="1"/>
</dbReference>
<protein>
    <recommendedName>
        <fullName evidence="2">BRCT domain-containing protein</fullName>
    </recommendedName>
</protein>
<proteinExistence type="predicted"/>
<dbReference type="GO" id="GO:0003887">
    <property type="term" value="F:DNA-directed DNA polymerase activity"/>
    <property type="evidence" value="ECO:0007669"/>
    <property type="project" value="TreeGrafter"/>
</dbReference>
<dbReference type="AlphaFoldDB" id="A0A9P7Z391"/>
<dbReference type="GO" id="GO:0005634">
    <property type="term" value="C:nucleus"/>
    <property type="evidence" value="ECO:0007669"/>
    <property type="project" value="TreeGrafter"/>
</dbReference>
<dbReference type="OrthoDB" id="427711at2759"/>
<dbReference type="PANTHER" id="PTHR45990">
    <property type="entry name" value="DNA REPAIR PROTEIN REV1"/>
    <property type="match status" value="1"/>
</dbReference>
<dbReference type="GO" id="GO:0070987">
    <property type="term" value="P:error-free translesion synthesis"/>
    <property type="evidence" value="ECO:0007669"/>
    <property type="project" value="TreeGrafter"/>
</dbReference>
<dbReference type="SMART" id="SM00292">
    <property type="entry name" value="BRCT"/>
    <property type="match status" value="1"/>
</dbReference>
<organism evidence="3 4">
    <name type="scientific">Calycina marina</name>
    <dbReference type="NCBI Taxonomy" id="1763456"/>
    <lineage>
        <taxon>Eukaryota</taxon>
        <taxon>Fungi</taxon>
        <taxon>Dikarya</taxon>
        <taxon>Ascomycota</taxon>
        <taxon>Pezizomycotina</taxon>
        <taxon>Leotiomycetes</taxon>
        <taxon>Helotiales</taxon>
        <taxon>Pezizellaceae</taxon>
        <taxon>Calycina</taxon>
    </lineage>
</organism>
<evidence type="ECO:0000259" key="2">
    <source>
        <dbReference type="PROSITE" id="PS50172"/>
    </source>
</evidence>
<evidence type="ECO:0000256" key="1">
    <source>
        <dbReference type="SAM" id="MobiDB-lite"/>
    </source>
</evidence>
<feature type="region of interest" description="Disordered" evidence="1">
    <location>
        <begin position="1"/>
        <end position="40"/>
    </location>
</feature>
<feature type="region of interest" description="Disordered" evidence="1">
    <location>
        <begin position="52"/>
        <end position="75"/>
    </location>
</feature>
<evidence type="ECO:0000313" key="4">
    <source>
        <dbReference type="Proteomes" id="UP000887226"/>
    </source>
</evidence>
<sequence length="259" mass="28139">MPIQKADIPPAAQPLRKVFDPWNPSSNGHQRAENKLGESTGWRLSRNMKLSHQFRSGSSGGKRISDTVGAGSQDRDEKMRALMPKDVMARAECNVRDMLIGGKNALSVTAEEKLMARRKQEDDAMAAAKENRQKGVFDGLAIYINGSTHPIISDHKLKHMLAENGARLMTNLGRRSVTHVILGKPATRDGGGAGGGLAASKIQKEVKRVGGCGVKFVGVEWVLESLRVGKRLSEIPYTNLKMAAKGQQSVHSMFAKSKS</sequence>